<evidence type="ECO:0000313" key="2">
    <source>
        <dbReference type="Proteomes" id="UP000030066"/>
    </source>
</evidence>
<evidence type="ECO:0000313" key="1">
    <source>
        <dbReference type="EMBL" id="AIV03873.1"/>
    </source>
</evidence>
<name>A0A097STF0_9BACT</name>
<reference evidence="1 2" key="1">
    <citation type="journal article" date="2014" name="PLoS ONE">
        <title>An emerging Mycoplasma associated with trichomoniasis, vaginal infection and disease.</title>
        <authorList>
            <consortium name="Vaginal Microbiome Consortium"/>
            <person name="Fettweis J.M."/>
            <person name="Serrano M.G."/>
            <person name="Huang B."/>
            <person name="Brooks J.P."/>
            <person name="Glascock A.L."/>
            <person name="Sheth N.U."/>
            <person name="Strauss J.F.III."/>
            <person name="Jefferson K.K."/>
            <person name="Buck G.A."/>
        </authorList>
    </citation>
    <scope>NUCLEOTIDE SEQUENCE [LARGE SCALE GENOMIC DNA]</scope>
    <source>
        <strain evidence="1 2">VCU_M1</strain>
    </source>
</reference>
<protein>
    <submittedName>
        <fullName evidence="1">Uncharacterized protein</fullName>
    </submittedName>
</protein>
<organism evidence="1 2">
    <name type="scientific">Candidatus Malacoplasma girerdii</name>
    <dbReference type="NCBI Taxonomy" id="1318617"/>
    <lineage>
        <taxon>Bacteria</taxon>
        <taxon>Bacillati</taxon>
        <taxon>Mycoplasmatota</taxon>
        <taxon>Mycoplasmoidales</taxon>
        <taxon>Mycoplasmoidaceae</taxon>
        <taxon>Malacoplasma</taxon>
    </lineage>
</organism>
<dbReference type="AlphaFoldDB" id="A0A097STF0"/>
<dbReference type="KEGG" id="mgj:MGM1_5120"/>
<dbReference type="STRING" id="1318617.MGM1_5120"/>
<dbReference type="EMBL" id="CP007711">
    <property type="protein sequence ID" value="AIV03873.1"/>
    <property type="molecule type" value="Genomic_DNA"/>
</dbReference>
<dbReference type="Proteomes" id="UP000030066">
    <property type="component" value="Chromosome"/>
</dbReference>
<accession>A0A097STF0</accession>
<gene>
    <name evidence="1" type="ORF">MGM1_5120</name>
</gene>
<sequence length="141" mass="16938">METNIKKAIDNKHLCHRFEVYIEDDDYGIIERYKDWANISTEQAFQSVINYSMRIIKNILKYHKNYSNLDSLVEHIANEAKIDLSIIKEKSTYYTNLMKETKILCEKRCEYTPYERSYWFDILLLLIKVDQQIKSNALLKN</sequence>
<dbReference type="HOGENOM" id="CLU_1821859_0_0_14"/>
<proteinExistence type="predicted"/>
<keyword evidence="2" id="KW-1185">Reference proteome</keyword>